<dbReference type="RefSeq" id="WP_377867797.1">
    <property type="nucleotide sequence ID" value="NZ_JBHMAY010000002.1"/>
</dbReference>
<feature type="region of interest" description="Disordered" evidence="1">
    <location>
        <begin position="27"/>
        <end position="100"/>
    </location>
</feature>
<evidence type="ECO:0000313" key="2">
    <source>
        <dbReference type="EMBL" id="MFC3510362.1"/>
    </source>
</evidence>
<keyword evidence="3" id="KW-1185">Reference proteome</keyword>
<name>A0ABV7QET5_9PSEU</name>
<evidence type="ECO:0000313" key="3">
    <source>
        <dbReference type="Proteomes" id="UP001595764"/>
    </source>
</evidence>
<gene>
    <name evidence="2" type="ORF">ACFORO_09325</name>
</gene>
<comment type="caution">
    <text evidence="2">The sequence shown here is derived from an EMBL/GenBank/DDBJ whole genome shotgun (WGS) entry which is preliminary data.</text>
</comment>
<dbReference type="EMBL" id="JBHRWI010000013">
    <property type="protein sequence ID" value="MFC3510362.1"/>
    <property type="molecule type" value="Genomic_DNA"/>
</dbReference>
<protein>
    <recommendedName>
        <fullName evidence="4">Secreted protein</fullName>
    </recommendedName>
</protein>
<evidence type="ECO:0000256" key="1">
    <source>
        <dbReference type="SAM" id="MobiDB-lite"/>
    </source>
</evidence>
<accession>A0ABV7QET5</accession>
<dbReference type="Proteomes" id="UP001595764">
    <property type="component" value="Unassembled WGS sequence"/>
</dbReference>
<evidence type="ECO:0008006" key="4">
    <source>
        <dbReference type="Google" id="ProtNLM"/>
    </source>
</evidence>
<proteinExistence type="predicted"/>
<organism evidence="2 3">
    <name type="scientific">Amycolatopsis halotolerans</name>
    <dbReference type="NCBI Taxonomy" id="330083"/>
    <lineage>
        <taxon>Bacteria</taxon>
        <taxon>Bacillati</taxon>
        <taxon>Actinomycetota</taxon>
        <taxon>Actinomycetes</taxon>
        <taxon>Pseudonocardiales</taxon>
        <taxon>Pseudonocardiaceae</taxon>
        <taxon>Amycolatopsis</taxon>
    </lineage>
</organism>
<feature type="compositionally biased region" description="Basic and acidic residues" evidence="1">
    <location>
        <begin position="56"/>
        <end position="70"/>
    </location>
</feature>
<reference evidence="3" key="1">
    <citation type="journal article" date="2019" name="Int. J. Syst. Evol. Microbiol.">
        <title>The Global Catalogue of Microorganisms (GCM) 10K type strain sequencing project: providing services to taxonomists for standard genome sequencing and annotation.</title>
        <authorList>
            <consortium name="The Broad Institute Genomics Platform"/>
            <consortium name="The Broad Institute Genome Sequencing Center for Infectious Disease"/>
            <person name="Wu L."/>
            <person name="Ma J."/>
        </authorList>
    </citation>
    <scope>NUCLEOTIDE SEQUENCE [LARGE SCALE GENOMIC DNA]</scope>
    <source>
        <strain evidence="3">CGMCC 4.7682</strain>
    </source>
</reference>
<sequence>MQAWWLLVAVAAVFVVLAVVFLRRAARRRSAVPPPKPPSASPPDESTRRWVSPSDDVPRRARHRLDEAHPLARYPVARQRPMPHPRPSTQEDSGQERRDS</sequence>
<feature type="compositionally biased region" description="Pro residues" evidence="1">
    <location>
        <begin position="32"/>
        <end position="41"/>
    </location>
</feature>